<keyword evidence="4" id="KW-0904">Protein phosphatase</keyword>
<feature type="active site" description="Proton donor" evidence="6">
    <location>
        <position position="117"/>
    </location>
</feature>
<proteinExistence type="inferred from homology"/>
<comment type="similarity">
    <text evidence="1">Belongs to the low molecular weight phosphotyrosine protein phosphatase family.</text>
</comment>
<dbReference type="PANTHER" id="PTHR11717">
    <property type="entry name" value="LOW MOLECULAR WEIGHT PROTEIN TYROSINE PHOSPHATASE"/>
    <property type="match status" value="1"/>
</dbReference>
<dbReference type="GO" id="GO:0004725">
    <property type="term" value="F:protein tyrosine phosphatase activity"/>
    <property type="evidence" value="ECO:0007669"/>
    <property type="project" value="UniProtKB-EC"/>
</dbReference>
<dbReference type="SUPFAM" id="SSF52788">
    <property type="entry name" value="Phosphotyrosine protein phosphatases I"/>
    <property type="match status" value="1"/>
</dbReference>
<dbReference type="PRINTS" id="PR00719">
    <property type="entry name" value="LMWPTPASE"/>
</dbReference>
<dbReference type="EC" id="3.1.3.48" evidence="2"/>
<dbReference type="InterPro" id="IPR036196">
    <property type="entry name" value="Ptyr_pPase_sf"/>
</dbReference>
<dbReference type="SMART" id="SM00226">
    <property type="entry name" value="LMWPc"/>
    <property type="match status" value="1"/>
</dbReference>
<dbReference type="OrthoDB" id="9784339at2"/>
<feature type="active site" description="Nucleophile" evidence="6">
    <location>
        <position position="9"/>
    </location>
</feature>
<reference evidence="8 9" key="1">
    <citation type="submission" date="2019-10" db="EMBL/GenBank/DDBJ databases">
        <title>Evaluation of single-gene subtyping targets for Pseudomonas.</title>
        <authorList>
            <person name="Reichler S.J."/>
            <person name="Orsi R.H."/>
            <person name="Wiedmann M."/>
            <person name="Martin N.H."/>
            <person name="Murphy S.I."/>
        </authorList>
    </citation>
    <scope>NUCLEOTIDE SEQUENCE [LARGE SCALE GENOMIC DNA]</scope>
    <source>
        <strain evidence="8 9">FSL R10-2107</strain>
    </source>
</reference>
<evidence type="ECO:0000313" key="9">
    <source>
        <dbReference type="Proteomes" id="UP000470186"/>
    </source>
</evidence>
<dbReference type="PANTHER" id="PTHR11717:SF31">
    <property type="entry name" value="LOW MOLECULAR WEIGHT PROTEIN-TYROSINE-PHOSPHATASE ETP-RELATED"/>
    <property type="match status" value="1"/>
</dbReference>
<evidence type="ECO:0000256" key="6">
    <source>
        <dbReference type="PIRSR" id="PIRSR617867-1"/>
    </source>
</evidence>
<dbReference type="InterPro" id="IPR050438">
    <property type="entry name" value="LMW_PTPase"/>
</dbReference>
<dbReference type="InterPro" id="IPR017867">
    <property type="entry name" value="Tyr_phospatase_low_mol_wt"/>
</dbReference>
<comment type="caution">
    <text evidence="8">The sequence shown here is derived from an EMBL/GenBank/DDBJ whole genome shotgun (WGS) entry which is preliminary data.</text>
</comment>
<dbReference type="Proteomes" id="UP000470186">
    <property type="component" value="Unassembled WGS sequence"/>
</dbReference>
<evidence type="ECO:0000256" key="5">
    <source>
        <dbReference type="ARBA" id="ARBA00051722"/>
    </source>
</evidence>
<keyword evidence="9" id="KW-1185">Reference proteome</keyword>
<evidence type="ECO:0000259" key="7">
    <source>
        <dbReference type="SMART" id="SM00226"/>
    </source>
</evidence>
<dbReference type="STRING" id="1608996.TU84_10950"/>
<comment type="catalytic activity">
    <reaction evidence="5">
        <text>O-phospho-L-tyrosyl-[protein] + H2O = L-tyrosyl-[protein] + phosphate</text>
        <dbReference type="Rhea" id="RHEA:10684"/>
        <dbReference type="Rhea" id="RHEA-COMP:10136"/>
        <dbReference type="Rhea" id="RHEA-COMP:20101"/>
        <dbReference type="ChEBI" id="CHEBI:15377"/>
        <dbReference type="ChEBI" id="CHEBI:43474"/>
        <dbReference type="ChEBI" id="CHEBI:46858"/>
        <dbReference type="ChEBI" id="CHEBI:61978"/>
        <dbReference type="EC" id="3.1.3.48"/>
    </reaction>
</comment>
<dbReference type="RefSeq" id="WP_048369070.1">
    <property type="nucleotide sequence ID" value="NZ_JYLD01000005.1"/>
</dbReference>
<feature type="active site" evidence="6">
    <location>
        <position position="15"/>
    </location>
</feature>
<accession>A0A0J6L5M9</accession>
<evidence type="ECO:0000256" key="2">
    <source>
        <dbReference type="ARBA" id="ARBA00013064"/>
    </source>
</evidence>
<dbReference type="Pfam" id="PF01451">
    <property type="entry name" value="LMWPc"/>
    <property type="match status" value="1"/>
</dbReference>
<gene>
    <name evidence="8" type="ORF">GHO30_07805</name>
</gene>
<keyword evidence="3" id="KW-0378">Hydrolase</keyword>
<feature type="domain" description="Phosphotyrosine protein phosphatase I" evidence="7">
    <location>
        <begin position="3"/>
        <end position="143"/>
    </location>
</feature>
<dbReference type="CDD" id="cd16343">
    <property type="entry name" value="LMWPTP"/>
    <property type="match status" value="1"/>
</dbReference>
<dbReference type="EMBL" id="WIVX01000026">
    <property type="protein sequence ID" value="MQU31308.1"/>
    <property type="molecule type" value="Genomic_DNA"/>
</dbReference>
<name>A0A0J6L5M9_9PSED</name>
<evidence type="ECO:0000256" key="4">
    <source>
        <dbReference type="ARBA" id="ARBA00022912"/>
    </source>
</evidence>
<protein>
    <recommendedName>
        <fullName evidence="2">protein-tyrosine-phosphatase</fullName>
        <ecNumber evidence="2">3.1.3.48</ecNumber>
    </recommendedName>
</protein>
<dbReference type="InterPro" id="IPR023485">
    <property type="entry name" value="Ptyr_pPase"/>
</dbReference>
<evidence type="ECO:0000256" key="3">
    <source>
        <dbReference type="ARBA" id="ARBA00022801"/>
    </source>
</evidence>
<sequence length="146" mass="15955">MFKRILIVCVGNICRSPTAEHMLRVALAPSGIAVSSAGLGALKNHAIEKNARAVLESKGHVLGDHSGTQLNSSLINDSDLILVMEKKHIDGVLKIAPEARGKVLLLGKWQNNREIDDPYRQGKAAFDHAYALIEEAVNAWAQRLKR</sequence>
<evidence type="ECO:0000313" key="8">
    <source>
        <dbReference type="EMBL" id="MQU31308.1"/>
    </source>
</evidence>
<dbReference type="AlphaFoldDB" id="A0A0J6L5M9"/>
<evidence type="ECO:0000256" key="1">
    <source>
        <dbReference type="ARBA" id="ARBA00011063"/>
    </source>
</evidence>
<dbReference type="Gene3D" id="3.40.50.2300">
    <property type="match status" value="1"/>
</dbReference>
<organism evidence="8 9">
    <name type="scientific">Pseudomonas helleri</name>
    <dbReference type="NCBI Taxonomy" id="1608996"/>
    <lineage>
        <taxon>Bacteria</taxon>
        <taxon>Pseudomonadati</taxon>
        <taxon>Pseudomonadota</taxon>
        <taxon>Gammaproteobacteria</taxon>
        <taxon>Pseudomonadales</taxon>
        <taxon>Pseudomonadaceae</taxon>
        <taxon>Pseudomonas</taxon>
    </lineage>
</organism>